<comment type="caution">
    <text evidence="2">The sequence shown here is derived from an EMBL/GenBank/DDBJ whole genome shotgun (WGS) entry which is preliminary data.</text>
</comment>
<dbReference type="AlphaFoldDB" id="A0A4R3MH28"/>
<name>A0A4R3MH28_9FIRM</name>
<gene>
    <name evidence="2" type="ORF">EDC18_10994</name>
</gene>
<dbReference type="InterPro" id="IPR036582">
    <property type="entry name" value="Mao_N_sf"/>
</dbReference>
<proteinExistence type="predicted"/>
<protein>
    <submittedName>
        <fullName evidence="2">Uncharacterized protein YbaP (TraB family)</fullName>
    </submittedName>
</protein>
<dbReference type="Gene3D" id="3.30.457.10">
    <property type="entry name" value="Copper amine oxidase-like, N-terminal domain"/>
    <property type="match status" value="1"/>
</dbReference>
<dbReference type="PANTHER" id="PTHR40590">
    <property type="entry name" value="CYTOPLASMIC PROTEIN-RELATED"/>
    <property type="match status" value="1"/>
</dbReference>
<dbReference type="SUPFAM" id="SSF55383">
    <property type="entry name" value="Copper amine oxidase, domain N"/>
    <property type="match status" value="1"/>
</dbReference>
<dbReference type="InterPro" id="IPR047111">
    <property type="entry name" value="YbaP-like"/>
</dbReference>
<accession>A0A4R3MH28</accession>
<reference evidence="2 3" key="1">
    <citation type="submission" date="2019-03" db="EMBL/GenBank/DDBJ databases">
        <title>Genomic Encyclopedia of Type Strains, Phase IV (KMG-IV): sequencing the most valuable type-strain genomes for metagenomic binning, comparative biology and taxonomic classification.</title>
        <authorList>
            <person name="Goeker M."/>
        </authorList>
    </citation>
    <scope>NUCLEOTIDE SEQUENCE [LARGE SCALE GENOMIC DNA]</scope>
    <source>
        <strain evidence="2 3">DSM 24629</strain>
    </source>
</reference>
<feature type="domain" description="Copper amine oxidase-like N-terminal" evidence="1">
    <location>
        <begin position="35"/>
        <end position="141"/>
    </location>
</feature>
<dbReference type="Proteomes" id="UP000294902">
    <property type="component" value="Unassembled WGS sequence"/>
</dbReference>
<dbReference type="EMBL" id="SMAL01000009">
    <property type="protein sequence ID" value="TCT13131.1"/>
    <property type="molecule type" value="Genomic_DNA"/>
</dbReference>
<dbReference type="InterPro" id="IPR002816">
    <property type="entry name" value="TraB/PrgY/GumN_fam"/>
</dbReference>
<dbReference type="OrthoDB" id="357294at2"/>
<evidence type="ECO:0000313" key="2">
    <source>
        <dbReference type="EMBL" id="TCT13131.1"/>
    </source>
</evidence>
<dbReference type="InterPro" id="IPR012854">
    <property type="entry name" value="Cu_amine_oxidase-like_N"/>
</dbReference>
<organism evidence="2 3">
    <name type="scientific">Natranaerovirga pectinivora</name>
    <dbReference type="NCBI Taxonomy" id="682400"/>
    <lineage>
        <taxon>Bacteria</taxon>
        <taxon>Bacillati</taxon>
        <taxon>Bacillota</taxon>
        <taxon>Clostridia</taxon>
        <taxon>Lachnospirales</taxon>
        <taxon>Natranaerovirgaceae</taxon>
        <taxon>Natranaerovirga</taxon>
    </lineage>
</organism>
<sequence length="416" mass="47421">MKKRLSFFIALVLSITLLTTPIVSGSELGEISLLVNHIEVDFDQSPVWVEDTLYIPFRALFDALGGEVLWDEESRIATGIYNDYTINVQIDDSLVKTYLSEDFFYEETLVLNGRLLLSVQFITELLPVYAYWYDEFNAVHIAAPSQGFFWEINNDGVLVYLLGSIHVGKEDLYPIRSAIEYAFLSSDYLVLEADILNVDEAIIPYLNNLQMYTDGSTLEDNISEDLFNEVLEFYAQFGIGADIINLFKPWALTLEINSVNLAMQGFSGEYGIESYFLNYKPESMEIIELEGLIYQMELLNSYSPELQEYLLADVLRNSSDEFILMNMWKDGDLELLESIYVLDENEMTSEEKALSNEYLDALMIKRNYEMTDAIEALLIGETKGTYFVIIGAGHFVGEEGIIDLLINKGFDIVSHN</sequence>
<dbReference type="CDD" id="cd14789">
    <property type="entry name" value="Tiki"/>
    <property type="match status" value="1"/>
</dbReference>
<evidence type="ECO:0000259" key="1">
    <source>
        <dbReference type="Pfam" id="PF07833"/>
    </source>
</evidence>
<keyword evidence="3" id="KW-1185">Reference proteome</keyword>
<dbReference type="Pfam" id="PF07833">
    <property type="entry name" value="Cu_amine_oxidN1"/>
    <property type="match status" value="1"/>
</dbReference>
<dbReference type="PANTHER" id="PTHR40590:SF1">
    <property type="entry name" value="CYTOPLASMIC PROTEIN"/>
    <property type="match status" value="1"/>
</dbReference>
<evidence type="ECO:0000313" key="3">
    <source>
        <dbReference type="Proteomes" id="UP000294902"/>
    </source>
</evidence>
<dbReference type="Pfam" id="PF01963">
    <property type="entry name" value="TraB_PrgY_gumN"/>
    <property type="match status" value="1"/>
</dbReference>
<dbReference type="RefSeq" id="WP_132253462.1">
    <property type="nucleotide sequence ID" value="NZ_SMAL01000009.1"/>
</dbReference>